<dbReference type="AlphaFoldDB" id="G7HZ19"/>
<feature type="domain" description="Glycosyltransferase 2-like" evidence="11">
    <location>
        <begin position="4"/>
        <end position="125"/>
    </location>
</feature>
<evidence type="ECO:0000256" key="4">
    <source>
        <dbReference type="ARBA" id="ARBA00022676"/>
    </source>
</evidence>
<dbReference type="Gene3D" id="3.90.550.10">
    <property type="entry name" value="Spore Coat Polysaccharide Biosynthesis Protein SpsA, Chain A"/>
    <property type="match status" value="1"/>
</dbReference>
<organism evidence="12 13">
    <name type="scientific">Corynebacterium casei UCMA 3821</name>
    <dbReference type="NCBI Taxonomy" id="1110505"/>
    <lineage>
        <taxon>Bacteria</taxon>
        <taxon>Bacillati</taxon>
        <taxon>Actinomycetota</taxon>
        <taxon>Actinomycetes</taxon>
        <taxon>Mycobacteriales</taxon>
        <taxon>Corynebacteriaceae</taxon>
        <taxon>Corynebacterium</taxon>
    </lineage>
</organism>
<dbReference type="PANTHER" id="PTHR48090:SF10">
    <property type="entry name" value="GLUCOSYL-3-PHOSPHOGLYCERATE SYNTHASE"/>
    <property type="match status" value="1"/>
</dbReference>
<comment type="caution">
    <text evidence="12">The sequence shown here is derived from an EMBL/GenBank/DDBJ whole genome shotgun (WGS) entry which is preliminary data.</text>
</comment>
<dbReference type="EC" id="2.4.1.266" evidence="7"/>
<dbReference type="EMBL" id="CAFW01000080">
    <property type="protein sequence ID" value="CCE55434.1"/>
    <property type="molecule type" value="Genomic_DNA"/>
</dbReference>
<evidence type="ECO:0000313" key="13">
    <source>
        <dbReference type="Proteomes" id="UP000004840"/>
    </source>
</evidence>
<comment type="cofactor">
    <cofactor evidence="2">
        <name>Mg(2+)</name>
        <dbReference type="ChEBI" id="CHEBI:18420"/>
    </cofactor>
</comment>
<evidence type="ECO:0000256" key="5">
    <source>
        <dbReference type="ARBA" id="ARBA00022679"/>
    </source>
</evidence>
<evidence type="ECO:0000256" key="6">
    <source>
        <dbReference type="ARBA" id="ARBA00022842"/>
    </source>
</evidence>
<keyword evidence="6" id="KW-0460">Magnesium</keyword>
<comment type="cofactor">
    <cofactor evidence="1">
        <name>Mn(2+)</name>
        <dbReference type="ChEBI" id="CHEBI:29035"/>
    </cofactor>
</comment>
<dbReference type="Pfam" id="PF00535">
    <property type="entry name" value="Glycos_transf_2"/>
    <property type="match status" value="1"/>
</dbReference>
<evidence type="ECO:0000256" key="3">
    <source>
        <dbReference type="ARBA" id="ARBA00006739"/>
    </source>
</evidence>
<dbReference type="RefSeq" id="WP_006822894.1">
    <property type="nucleotide sequence ID" value="NZ_CAFW01000080.1"/>
</dbReference>
<dbReference type="InterPro" id="IPR001173">
    <property type="entry name" value="Glyco_trans_2-like"/>
</dbReference>
<keyword evidence="4" id="KW-0328">Glycosyltransferase</keyword>
<comment type="catalytic activity">
    <reaction evidence="9">
        <text>(2R)-3-phosphoglycerate + UDP-alpha-D-glucose = (2R)-2-O-(alpha-D-glucopyranosyl)-3-phospho-glycerate + UDP + H(+)</text>
        <dbReference type="Rhea" id="RHEA:31319"/>
        <dbReference type="ChEBI" id="CHEBI:15378"/>
        <dbReference type="ChEBI" id="CHEBI:58223"/>
        <dbReference type="ChEBI" id="CHEBI:58272"/>
        <dbReference type="ChEBI" id="CHEBI:58885"/>
        <dbReference type="ChEBI" id="CHEBI:62600"/>
        <dbReference type="EC" id="2.4.1.266"/>
    </reaction>
    <physiologicalReaction direction="left-to-right" evidence="9">
        <dbReference type="Rhea" id="RHEA:31320"/>
    </physiologicalReaction>
</comment>
<dbReference type="Proteomes" id="UP000004840">
    <property type="component" value="Unassembled WGS sequence"/>
</dbReference>
<protein>
    <recommendedName>
        <fullName evidence="8">Glucosyl-3-phosphoglycerate synthase</fullName>
        <ecNumber evidence="7">2.4.1.266</ecNumber>
    </recommendedName>
</protein>
<evidence type="ECO:0000259" key="11">
    <source>
        <dbReference type="Pfam" id="PF00535"/>
    </source>
</evidence>
<evidence type="ECO:0000256" key="2">
    <source>
        <dbReference type="ARBA" id="ARBA00001946"/>
    </source>
</evidence>
<evidence type="ECO:0000256" key="7">
    <source>
        <dbReference type="ARBA" id="ARBA00039022"/>
    </source>
</evidence>
<evidence type="ECO:0000256" key="10">
    <source>
        <dbReference type="ARBA" id="ARBA00048997"/>
    </source>
</evidence>
<proteinExistence type="inferred from homology"/>
<evidence type="ECO:0000256" key="8">
    <source>
        <dbReference type="ARBA" id="ARBA00040894"/>
    </source>
</evidence>
<name>G7HZ19_9CORY</name>
<gene>
    <name evidence="12" type="ORF">CCAS_09665</name>
</gene>
<reference evidence="12 13" key="1">
    <citation type="journal article" date="2012" name="J. Bacteriol.">
        <title>Genome Sequence of Corynebacterium casei UCMA 3821, Isolated from a Smear-Ripened Cheese.</title>
        <authorList>
            <person name="Monnet C."/>
            <person name="Loux V."/>
            <person name="Bento P."/>
            <person name="Gibrat J.F."/>
            <person name="Straub C."/>
            <person name="Bonnarme P."/>
            <person name="Landaud S."/>
            <person name="Irlinger F."/>
        </authorList>
    </citation>
    <scope>NUCLEOTIDE SEQUENCE [LARGE SCALE GENOMIC DNA]</scope>
    <source>
        <strain evidence="12 13">UCMA 3821</strain>
    </source>
</reference>
<dbReference type="NCBIfam" id="NF010496">
    <property type="entry name" value="PRK13915.1"/>
    <property type="match status" value="1"/>
</dbReference>
<dbReference type="InterPro" id="IPR050256">
    <property type="entry name" value="Glycosyltransferase_2"/>
</dbReference>
<keyword evidence="5 12" id="KW-0808">Transferase</keyword>
<evidence type="ECO:0000313" key="12">
    <source>
        <dbReference type="EMBL" id="CCE55434.1"/>
    </source>
</evidence>
<comment type="catalytic activity">
    <reaction evidence="10">
        <text>an NDP-alpha-D-glucose + (2R)-3-phosphoglycerate = (2R)-2-O-(alpha-D-glucopyranosyl)-3-phospho-glycerate + a ribonucleoside 5'-diphosphate + H(+)</text>
        <dbReference type="Rhea" id="RHEA:47244"/>
        <dbReference type="ChEBI" id="CHEBI:15378"/>
        <dbReference type="ChEBI" id="CHEBI:57930"/>
        <dbReference type="ChEBI" id="CHEBI:58272"/>
        <dbReference type="ChEBI" id="CHEBI:62600"/>
        <dbReference type="ChEBI" id="CHEBI:76533"/>
        <dbReference type="EC" id="2.4.1.266"/>
    </reaction>
    <physiologicalReaction direction="left-to-right" evidence="10">
        <dbReference type="Rhea" id="RHEA:47245"/>
    </physiologicalReaction>
</comment>
<evidence type="ECO:0000256" key="1">
    <source>
        <dbReference type="ARBA" id="ARBA00001936"/>
    </source>
</evidence>
<dbReference type="GO" id="GO:0016757">
    <property type="term" value="F:glycosyltransferase activity"/>
    <property type="evidence" value="ECO:0007669"/>
    <property type="project" value="UniProtKB-KW"/>
</dbReference>
<sequence>MSVSVIIPALNEEPTIAHVVRACLADNPLEVLVIDADSTDATAAEATIAGARVINWRDVLADVPVRPGKGESLWRGVHAAVGDIVVFVDADLESAAPGLVRALAAPFADDSVNLVKPIYSRTFGDQPTGGGRVTELTAKPLLEMFFPELSAIAQPLGGEYAIRRSIARQLPFVDGYGVEAGLMVDVAHFFGAASIAQVKLPPRVHRNRPLHQLAPMARVVAETIIDRAKLYETDPRVLFSELSQRPPLAQLKSEKKAVDSQEAIQ</sequence>
<accession>G7HZ19</accession>
<comment type="similarity">
    <text evidence="3">Belongs to the glycosyltransferase 2 family.</text>
</comment>
<dbReference type="PANTHER" id="PTHR48090">
    <property type="entry name" value="UNDECAPRENYL-PHOSPHATE 4-DEOXY-4-FORMAMIDO-L-ARABINOSE TRANSFERASE-RELATED"/>
    <property type="match status" value="1"/>
</dbReference>
<dbReference type="InterPro" id="IPR029044">
    <property type="entry name" value="Nucleotide-diphossugar_trans"/>
</dbReference>
<evidence type="ECO:0000256" key="9">
    <source>
        <dbReference type="ARBA" id="ARBA00048689"/>
    </source>
</evidence>
<dbReference type="SUPFAM" id="SSF53448">
    <property type="entry name" value="Nucleotide-diphospho-sugar transferases"/>
    <property type="match status" value="1"/>
</dbReference>